<comment type="caution">
    <text evidence="3">The sequence shown here is derived from an EMBL/GenBank/DDBJ whole genome shotgun (WGS) entry which is preliminary data.</text>
</comment>
<dbReference type="SUPFAM" id="SSF52266">
    <property type="entry name" value="SGNH hydrolase"/>
    <property type="match status" value="1"/>
</dbReference>
<organism evidence="3 4">
    <name type="scientific">Bifidobacterium callitrichidarum</name>
    <dbReference type="NCBI Taxonomy" id="2052941"/>
    <lineage>
        <taxon>Bacteria</taxon>
        <taxon>Bacillati</taxon>
        <taxon>Actinomycetota</taxon>
        <taxon>Actinomycetes</taxon>
        <taxon>Bifidobacteriales</taxon>
        <taxon>Bifidobacteriaceae</taxon>
        <taxon>Bifidobacterium</taxon>
    </lineage>
</organism>
<dbReference type="Proteomes" id="UP000245876">
    <property type="component" value="Unassembled WGS sequence"/>
</dbReference>
<sequence length="508" mass="57034">MMCAERDDDEMKKNRLSVWIGICLAVALFMQTMPAGAVEVNPYQPEDSTSQAHSSERNGVSDSEDSARSPQSSQSQSEPLSQGNPQDAQDNQSVRSKSPISNGWIRRNGQSYWYDNGVMARSKEVYDPASDAWYWFDADGVMAHDKDVYLSSSRKWVRYDSSGHMIKGEDHRYGGWYYFDPITGAMQYGFVYLPSRKWVYYNTTTGRMQYGEQHINGGWYYLDPVTGAVHYGWQYLQHGKKWVVYDWPTGRMLYGNQIVTGQFYYFDPVTGAFDSSRSANPRPSSVVPSSAAEFGQHLRARSYRSVRVLGDSLAAGMGAQADYWTTTTPLFSYEGVQYYEPAHDIDSAFNQLRAELSKNGATMFNASVPRKGSMKAYLSLGQETLGNEDAAIVMLGTNDRLVSTLSEFQTNAEAYLQSVADRYHGNMVVVAGPPVVDEHEAFSMSDVNAVLRDICTRHGWQFASMYEAFNQMSVAYGVPIEGLMQDGVHPNHLGQEAMWDALRQLLGL</sequence>
<dbReference type="Pfam" id="PF13472">
    <property type="entry name" value="Lipase_GDSL_2"/>
    <property type="match status" value="1"/>
</dbReference>
<feature type="domain" description="SGNH hydrolase-type esterase" evidence="2">
    <location>
        <begin position="308"/>
        <end position="497"/>
    </location>
</feature>
<accession>A0A2U2N9N7</accession>
<evidence type="ECO:0000313" key="3">
    <source>
        <dbReference type="EMBL" id="PWG65916.1"/>
    </source>
</evidence>
<protein>
    <submittedName>
        <fullName evidence="3">SGNH/GDSL hydrolase family protein</fullName>
    </submittedName>
</protein>
<feature type="compositionally biased region" description="Polar residues" evidence="1">
    <location>
        <begin position="83"/>
        <end position="101"/>
    </location>
</feature>
<dbReference type="Gene3D" id="3.40.50.1110">
    <property type="entry name" value="SGNH hydrolase"/>
    <property type="match status" value="1"/>
</dbReference>
<feature type="region of interest" description="Disordered" evidence="1">
    <location>
        <begin position="40"/>
        <end position="102"/>
    </location>
</feature>
<dbReference type="SUPFAM" id="SSF69360">
    <property type="entry name" value="Cell wall binding repeat"/>
    <property type="match status" value="1"/>
</dbReference>
<name>A0A2U2N9N7_9BIFI</name>
<dbReference type="AlphaFoldDB" id="A0A2U2N9N7"/>
<dbReference type="InterPro" id="IPR036514">
    <property type="entry name" value="SGNH_hydro_sf"/>
</dbReference>
<dbReference type="Gene3D" id="2.10.270.10">
    <property type="entry name" value="Cholin Binding"/>
    <property type="match status" value="2"/>
</dbReference>
<proteinExistence type="predicted"/>
<reference evidence="3 4" key="1">
    <citation type="journal article" date="2018" name="Int. J. Syst. Evol. Microbiol.">
        <title>Bifidobacterium callitrichidarum sp. nov. from the faeces of the emperor tamarin (Saguinus imperator).</title>
        <authorList>
            <person name="Modesto M."/>
            <person name="Michelini S."/>
            <person name="Sansosti M.C."/>
            <person name="De Filippo C."/>
            <person name="Cavalieri D."/>
            <person name="Qvirist L."/>
            <person name="Andlid T."/>
            <person name="Spiezio C."/>
            <person name="Sandri C."/>
            <person name="Pascarelli S."/>
            <person name="Sgorbati B."/>
            <person name="Mattarelli P."/>
        </authorList>
    </citation>
    <scope>NUCLEOTIDE SEQUENCE [LARGE SCALE GENOMIC DNA]</scope>
    <source>
        <strain evidence="3 4">TRI 5</strain>
    </source>
</reference>
<evidence type="ECO:0000256" key="1">
    <source>
        <dbReference type="SAM" id="MobiDB-lite"/>
    </source>
</evidence>
<feature type="compositionally biased region" description="Polar residues" evidence="1">
    <location>
        <begin position="46"/>
        <end position="60"/>
    </location>
</feature>
<keyword evidence="4" id="KW-1185">Reference proteome</keyword>
<dbReference type="CDD" id="cd00229">
    <property type="entry name" value="SGNH_hydrolase"/>
    <property type="match status" value="1"/>
</dbReference>
<evidence type="ECO:0000259" key="2">
    <source>
        <dbReference type="Pfam" id="PF13472"/>
    </source>
</evidence>
<feature type="compositionally biased region" description="Low complexity" evidence="1">
    <location>
        <begin position="68"/>
        <end position="82"/>
    </location>
</feature>
<dbReference type="EMBL" id="QFFM01000011">
    <property type="protein sequence ID" value="PWG65916.1"/>
    <property type="molecule type" value="Genomic_DNA"/>
</dbReference>
<evidence type="ECO:0000313" key="4">
    <source>
        <dbReference type="Proteomes" id="UP000245876"/>
    </source>
</evidence>
<dbReference type="GO" id="GO:0016787">
    <property type="term" value="F:hydrolase activity"/>
    <property type="evidence" value="ECO:0007669"/>
    <property type="project" value="UniProtKB-KW"/>
</dbReference>
<keyword evidence="3" id="KW-0378">Hydrolase</keyword>
<dbReference type="InterPro" id="IPR013830">
    <property type="entry name" value="SGNH_hydro"/>
</dbReference>
<gene>
    <name evidence="3" type="ORF">DF196_06110</name>
</gene>